<name>A0A4R6ZT80_9LIST</name>
<keyword evidence="3" id="KW-1185">Reference proteome</keyword>
<dbReference type="AlphaFoldDB" id="A0A4R6ZT80"/>
<gene>
    <name evidence="2" type="ORF">DFP96_101380</name>
</gene>
<protein>
    <submittedName>
        <fullName evidence="2">Uncharacterized protein</fullName>
    </submittedName>
</protein>
<reference evidence="2 3" key="1">
    <citation type="submission" date="2019-03" db="EMBL/GenBank/DDBJ databases">
        <title>Genomic Encyclopedia of Type Strains, Phase III (KMG-III): the genomes of soil and plant-associated and newly described type strains.</title>
        <authorList>
            <person name="Whitman W."/>
        </authorList>
    </citation>
    <scope>NUCLEOTIDE SEQUENCE [LARGE SCALE GENOMIC DNA]</scope>
    <source>
        <strain evidence="2 3">CECT 7972</strain>
    </source>
</reference>
<sequence>MRPENENKQESLYAPFPYMALYKDPYFIFPSLPTYFLVLFQAFSYFTFSKNLKDTSSLFGL</sequence>
<dbReference type="EMBL" id="SNZK01000001">
    <property type="protein sequence ID" value="TDR55444.1"/>
    <property type="molecule type" value="Genomic_DNA"/>
</dbReference>
<accession>A0A4R6ZT80</accession>
<keyword evidence="1" id="KW-0472">Membrane</keyword>
<evidence type="ECO:0000313" key="2">
    <source>
        <dbReference type="EMBL" id="TDR55444.1"/>
    </source>
</evidence>
<keyword evidence="1" id="KW-0812">Transmembrane</keyword>
<comment type="caution">
    <text evidence="2">The sequence shown here is derived from an EMBL/GenBank/DDBJ whole genome shotgun (WGS) entry which is preliminary data.</text>
</comment>
<proteinExistence type="predicted"/>
<dbReference type="Proteomes" id="UP000295558">
    <property type="component" value="Unassembled WGS sequence"/>
</dbReference>
<keyword evidence="1" id="KW-1133">Transmembrane helix</keyword>
<organism evidence="2 3">
    <name type="scientific">Listeria rocourtiae</name>
    <dbReference type="NCBI Taxonomy" id="647910"/>
    <lineage>
        <taxon>Bacteria</taxon>
        <taxon>Bacillati</taxon>
        <taxon>Bacillota</taxon>
        <taxon>Bacilli</taxon>
        <taxon>Bacillales</taxon>
        <taxon>Listeriaceae</taxon>
        <taxon>Listeria</taxon>
    </lineage>
</organism>
<evidence type="ECO:0000313" key="3">
    <source>
        <dbReference type="Proteomes" id="UP000295558"/>
    </source>
</evidence>
<evidence type="ECO:0000256" key="1">
    <source>
        <dbReference type="SAM" id="Phobius"/>
    </source>
</evidence>
<feature type="transmembrane region" description="Helical" evidence="1">
    <location>
        <begin position="26"/>
        <end position="48"/>
    </location>
</feature>